<geneLocation type="plasmid" evidence="1 2">
    <name>unnamed1</name>
</geneLocation>
<protein>
    <recommendedName>
        <fullName evidence="3">DUF4296 domain-containing protein</fullName>
    </recommendedName>
</protein>
<evidence type="ECO:0008006" key="3">
    <source>
        <dbReference type="Google" id="ProtNLM"/>
    </source>
</evidence>
<dbReference type="Proteomes" id="UP000318823">
    <property type="component" value="Plasmid unnamed1"/>
</dbReference>
<gene>
    <name evidence="1" type="ORF">DYI28_29705</name>
</gene>
<dbReference type="EMBL" id="CP041396">
    <property type="protein sequence ID" value="QDM12870.1"/>
    <property type="molecule type" value="Genomic_DNA"/>
</dbReference>
<reference evidence="2" key="1">
    <citation type="journal article" date="2018" name="J. Anim. Genet.">
        <title>Acquired interbacterial defense systems protect against interspecies antagonism in the human gut microbiome.</title>
        <authorList>
            <person name="Ross B.D."/>
            <person name="Verster A.J."/>
            <person name="Radey M.C."/>
            <person name="Schmidtke D.T."/>
            <person name="Pope C.E."/>
            <person name="Hoffman L.R."/>
            <person name="Hajjar A."/>
            <person name="Peterson S.B."/>
            <person name="Borenstein E."/>
            <person name="Mougous J."/>
        </authorList>
    </citation>
    <scope>NUCLEOTIDE SEQUENCE [LARGE SCALE GENOMIC DNA]</scope>
    <source>
        <strain evidence="2">3725 D1 iv</strain>
        <plasmid evidence="2">unnamed1</plasmid>
    </source>
</reference>
<evidence type="ECO:0000313" key="2">
    <source>
        <dbReference type="Proteomes" id="UP000318823"/>
    </source>
</evidence>
<organism evidence="1 2">
    <name type="scientific">Bacteroides ovatus</name>
    <dbReference type="NCBI Taxonomy" id="28116"/>
    <lineage>
        <taxon>Bacteria</taxon>
        <taxon>Pseudomonadati</taxon>
        <taxon>Bacteroidota</taxon>
        <taxon>Bacteroidia</taxon>
        <taxon>Bacteroidales</taxon>
        <taxon>Bacteroidaceae</taxon>
        <taxon>Bacteroides</taxon>
    </lineage>
</organism>
<name>A0AAP9J098_BACOV</name>
<dbReference type="PROSITE" id="PS51257">
    <property type="entry name" value="PROKAR_LIPOPROTEIN"/>
    <property type="match status" value="1"/>
</dbReference>
<sequence>MKKNTVFMLTTILLAITSCRDSEIISEQRNGSDATTRTVSDEMNISSDEAIYKAQSDFENMLMDQIVYRDSVYILNMSRDEARDLTIPDSLYVVYTNLVEKLNGKQEN</sequence>
<keyword evidence="1" id="KW-0614">Plasmid</keyword>
<proteinExistence type="predicted"/>
<dbReference type="RefSeq" id="WP_032846326.1">
    <property type="nucleotide sequence ID" value="NZ_CP041396.1"/>
</dbReference>
<evidence type="ECO:0000313" key="1">
    <source>
        <dbReference type="EMBL" id="QDM12870.1"/>
    </source>
</evidence>
<accession>A0AAP9J098</accession>
<dbReference type="AlphaFoldDB" id="A0AAP9J098"/>